<dbReference type="Proteomes" id="UP000318380">
    <property type="component" value="Unassembled WGS sequence"/>
</dbReference>
<keyword evidence="1" id="KW-1133">Transmembrane helix</keyword>
<feature type="transmembrane region" description="Helical" evidence="1">
    <location>
        <begin position="40"/>
        <end position="59"/>
    </location>
</feature>
<keyword evidence="1" id="KW-0472">Membrane</keyword>
<comment type="caution">
    <text evidence="2">The sequence shown here is derived from an EMBL/GenBank/DDBJ whole genome shotgun (WGS) entry which is preliminary data.</text>
</comment>
<dbReference type="RefSeq" id="WP_145807974.1">
    <property type="nucleotide sequence ID" value="NZ_VIVK01000001.1"/>
</dbReference>
<evidence type="ECO:0000313" key="2">
    <source>
        <dbReference type="EMBL" id="TWD82423.1"/>
    </source>
</evidence>
<evidence type="ECO:0000256" key="1">
    <source>
        <dbReference type="SAM" id="Phobius"/>
    </source>
</evidence>
<proteinExistence type="predicted"/>
<keyword evidence="3" id="KW-1185">Reference proteome</keyword>
<protein>
    <submittedName>
        <fullName evidence="2">Uncharacterized protein</fullName>
    </submittedName>
</protein>
<feature type="transmembrane region" description="Helical" evidence="1">
    <location>
        <begin position="79"/>
        <end position="106"/>
    </location>
</feature>
<dbReference type="AlphaFoldDB" id="A0A561BUF7"/>
<organism evidence="2 3">
    <name type="scientific">Kribbella amoyensis</name>
    <dbReference type="NCBI Taxonomy" id="996641"/>
    <lineage>
        <taxon>Bacteria</taxon>
        <taxon>Bacillati</taxon>
        <taxon>Actinomycetota</taxon>
        <taxon>Actinomycetes</taxon>
        <taxon>Propionibacteriales</taxon>
        <taxon>Kribbellaceae</taxon>
        <taxon>Kribbella</taxon>
    </lineage>
</organism>
<gene>
    <name evidence="2" type="ORF">FB561_3556</name>
</gene>
<evidence type="ECO:0000313" key="3">
    <source>
        <dbReference type="Proteomes" id="UP000318380"/>
    </source>
</evidence>
<dbReference type="OrthoDB" id="3831046at2"/>
<sequence>MSDEAAQLDTWQPPWWLLVFAPFGWLLITGLVLNVRGWELAVVTFVVLAPLGMPIPWLLRLLRRHRRLAGAHVGPVVWAVVILVSGLPIWLCTAVALTALLFGLLVTTMRELAEEPD</sequence>
<reference evidence="2 3" key="1">
    <citation type="submission" date="2019-06" db="EMBL/GenBank/DDBJ databases">
        <title>Sequencing the genomes of 1000 actinobacteria strains.</title>
        <authorList>
            <person name="Klenk H.-P."/>
        </authorList>
    </citation>
    <scope>NUCLEOTIDE SEQUENCE [LARGE SCALE GENOMIC DNA]</scope>
    <source>
        <strain evidence="2 3">DSM 24683</strain>
    </source>
</reference>
<keyword evidence="1" id="KW-0812">Transmembrane</keyword>
<feature type="transmembrane region" description="Helical" evidence="1">
    <location>
        <begin position="15"/>
        <end position="33"/>
    </location>
</feature>
<name>A0A561BUF7_9ACTN</name>
<dbReference type="EMBL" id="VIVK01000001">
    <property type="protein sequence ID" value="TWD82423.1"/>
    <property type="molecule type" value="Genomic_DNA"/>
</dbReference>
<accession>A0A561BUF7</accession>